<gene>
    <name evidence="2" type="ORF">SeLEV6574_g00950</name>
</gene>
<comment type="caution">
    <text evidence="2">The sequence shown here is derived from an EMBL/GenBank/DDBJ whole genome shotgun (WGS) entry which is preliminary data.</text>
</comment>
<accession>A0A507DG07</accession>
<dbReference type="Proteomes" id="UP000320475">
    <property type="component" value="Unassembled WGS sequence"/>
</dbReference>
<dbReference type="AlphaFoldDB" id="A0A507DG07"/>
<organism evidence="2 3">
    <name type="scientific">Synchytrium endobioticum</name>
    <dbReference type="NCBI Taxonomy" id="286115"/>
    <lineage>
        <taxon>Eukaryota</taxon>
        <taxon>Fungi</taxon>
        <taxon>Fungi incertae sedis</taxon>
        <taxon>Chytridiomycota</taxon>
        <taxon>Chytridiomycota incertae sedis</taxon>
        <taxon>Chytridiomycetes</taxon>
        <taxon>Synchytriales</taxon>
        <taxon>Synchytriaceae</taxon>
        <taxon>Synchytrium</taxon>
    </lineage>
</organism>
<protein>
    <recommendedName>
        <fullName evidence="1">F-box domain-containing protein</fullName>
    </recommendedName>
</protein>
<name>A0A507DG07_9FUNG</name>
<evidence type="ECO:0000313" key="3">
    <source>
        <dbReference type="Proteomes" id="UP000320475"/>
    </source>
</evidence>
<evidence type="ECO:0000259" key="1">
    <source>
        <dbReference type="PROSITE" id="PS50181"/>
    </source>
</evidence>
<dbReference type="PROSITE" id="PS50181">
    <property type="entry name" value="FBOX"/>
    <property type="match status" value="1"/>
</dbReference>
<feature type="domain" description="F-box" evidence="1">
    <location>
        <begin position="1"/>
        <end position="48"/>
    </location>
</feature>
<dbReference type="InterPro" id="IPR001810">
    <property type="entry name" value="F-box_dom"/>
</dbReference>
<dbReference type="VEuPathDB" id="FungiDB:SeMB42_g04506"/>
<dbReference type="EMBL" id="QEAM01000019">
    <property type="protein sequence ID" value="TPX50331.1"/>
    <property type="molecule type" value="Genomic_DNA"/>
</dbReference>
<proteinExistence type="predicted"/>
<reference evidence="2 3" key="1">
    <citation type="journal article" date="2019" name="Sci. Rep.">
        <title>Comparative genomics of chytrid fungi reveal insights into the obligate biotrophic and pathogenic lifestyle of Synchytrium endobioticum.</title>
        <authorList>
            <person name="van de Vossenberg B.T.L.H."/>
            <person name="Warris S."/>
            <person name="Nguyen H.D.T."/>
            <person name="van Gent-Pelzer M.P.E."/>
            <person name="Joly D.L."/>
            <person name="van de Geest H.C."/>
            <person name="Bonants P.J.M."/>
            <person name="Smith D.S."/>
            <person name="Levesque C.A."/>
            <person name="van der Lee T.A.J."/>
        </authorList>
    </citation>
    <scope>NUCLEOTIDE SEQUENCE [LARGE SCALE GENOMIC DNA]</scope>
    <source>
        <strain evidence="2 3">LEV6574</strain>
    </source>
</reference>
<sequence>MDSIHILPNELLTKIIQRLPPELLYSTLPLLDKRFHGICRDIVVGVRLHVIVESDVPDVEPDDLQRNLGYTIFVTPANEWYGAHHSAPCHDIFFYRRTSSSRSISRKCYPIRPMTAFEVKVYLHESTADPFLTSLQPSESSGETPLYEELVKLLHIRHLELFTHNVEFRRGYATTAMAMATLRKCIETLPHVEHSSVKLGLSACEALPQEKIKDLQLDVYGFRESNLRNVRLFQNLERLMLHQDEPANVLTDWSWIIGPRLNELVLSSSCIIDADDLLSLLGERPNLTVLEALNGLVITHHVDVDCSLRSLGIVKSPSAELYSSRILAKVVDLQIRVRTIDELQRLSMCRFSPHLQHLTVYTQVPAQEWRDFYPLWTEVARNLCASGHNIKSLEILASRIPAADIAAAQYILKEAIAAVGPSELLRNITVDEWSDFNDEFYNFDNDELSFHDGYDDFDGFDHDEYSYDDLYEDYDGINDDEHSYEVRYEDDDADYELELF</sequence>
<evidence type="ECO:0000313" key="2">
    <source>
        <dbReference type="EMBL" id="TPX50331.1"/>
    </source>
</evidence>